<dbReference type="GO" id="GO:0003677">
    <property type="term" value="F:DNA binding"/>
    <property type="evidence" value="ECO:0007669"/>
    <property type="project" value="InterPro"/>
</dbReference>
<protein>
    <recommendedName>
        <fullName evidence="1">HTH cro/C1-type domain-containing protein</fullName>
    </recommendedName>
</protein>
<evidence type="ECO:0000313" key="2">
    <source>
        <dbReference type="EMBL" id="EOS49976.1"/>
    </source>
</evidence>
<organism evidence="2 3">
    <name type="scientific">Adlercreutzia caecimuris B7</name>
    <dbReference type="NCBI Taxonomy" id="1235794"/>
    <lineage>
        <taxon>Bacteria</taxon>
        <taxon>Bacillati</taxon>
        <taxon>Actinomycetota</taxon>
        <taxon>Coriobacteriia</taxon>
        <taxon>Eggerthellales</taxon>
        <taxon>Eggerthellaceae</taxon>
        <taxon>Adlercreutzia</taxon>
    </lineage>
</organism>
<name>R9KUS3_9ACTN</name>
<dbReference type="EMBL" id="ASSY01000010">
    <property type="protein sequence ID" value="EOS49976.1"/>
    <property type="molecule type" value="Genomic_DNA"/>
</dbReference>
<evidence type="ECO:0000313" key="3">
    <source>
        <dbReference type="Proteomes" id="UP000014204"/>
    </source>
</evidence>
<dbReference type="eggNOG" id="ENOG5032ZVG">
    <property type="taxonomic scope" value="Bacteria"/>
</dbReference>
<comment type="caution">
    <text evidence="2">The sequence shown here is derived from an EMBL/GenBank/DDBJ whole genome shotgun (WGS) entry which is preliminary data.</text>
</comment>
<dbReference type="GeneID" id="82191770"/>
<dbReference type="STRING" id="1235794.C811_02441"/>
<dbReference type="SUPFAM" id="SSF47413">
    <property type="entry name" value="lambda repressor-like DNA-binding domains"/>
    <property type="match status" value="1"/>
</dbReference>
<accession>R9KUS3</accession>
<dbReference type="CDD" id="cd00093">
    <property type="entry name" value="HTH_XRE"/>
    <property type="match status" value="1"/>
</dbReference>
<dbReference type="HOGENOM" id="CLU_138399_0_0_11"/>
<feature type="domain" description="HTH cro/C1-type" evidence="1">
    <location>
        <begin position="46"/>
        <end position="98"/>
    </location>
</feature>
<dbReference type="PATRIC" id="fig|1235794.3.peg.2414"/>
<sequence>MARKRRKKRVEEPLTEDMLAELLDASDPRAFIKKPEVRPRDLSAYLNQLLQARGLKRAAVVRDAGLNETFGYQIFTGTCRASRDNLLKIAFALGLTLRETNRLLQAGGVNELYCKNRRDAIIIFAISHGYALQKTEEELYRFGEATIG</sequence>
<dbReference type="Proteomes" id="UP000014204">
    <property type="component" value="Unassembled WGS sequence"/>
</dbReference>
<dbReference type="InterPro" id="IPR001387">
    <property type="entry name" value="Cro/C1-type_HTH"/>
</dbReference>
<dbReference type="AlphaFoldDB" id="R9KUS3"/>
<proteinExistence type="predicted"/>
<keyword evidence="3" id="KW-1185">Reference proteome</keyword>
<evidence type="ECO:0000259" key="1">
    <source>
        <dbReference type="Pfam" id="PF13443"/>
    </source>
</evidence>
<reference evidence="2 3" key="1">
    <citation type="submission" date="2013-04" db="EMBL/GenBank/DDBJ databases">
        <title>The Genome Sequence of Enterorhabdus caecimuris B7.</title>
        <authorList>
            <consortium name="The Broad Institute Genomics Platform"/>
            <consortium name="The Broad Institute Genome Sequencing Center for Infectious Disease"/>
            <person name="Earl A."/>
            <person name="Xavier R."/>
            <person name="Elson C."/>
            <person name="Duck W."/>
            <person name="Walker B."/>
            <person name="Young S."/>
            <person name="Zeng Q."/>
            <person name="Gargeya S."/>
            <person name="Fitzgerald M."/>
            <person name="Haas B."/>
            <person name="Abouelleil A."/>
            <person name="Allen A.W."/>
            <person name="Alvarado L."/>
            <person name="Arachchi H.M."/>
            <person name="Berlin A.M."/>
            <person name="Chapman S.B."/>
            <person name="Gainer-Dewar J."/>
            <person name="Goldberg J."/>
            <person name="Griggs A."/>
            <person name="Gujja S."/>
            <person name="Hansen M."/>
            <person name="Howarth C."/>
            <person name="Imamovic A."/>
            <person name="Ireland A."/>
            <person name="Larimer J."/>
            <person name="McCowan C."/>
            <person name="Murphy C."/>
            <person name="Pearson M."/>
            <person name="Poon T.W."/>
            <person name="Priest M."/>
            <person name="Roberts A."/>
            <person name="Saif S."/>
            <person name="Shea T."/>
            <person name="Sisk P."/>
            <person name="Sykes S."/>
            <person name="Wortman J."/>
            <person name="Nusbaum C."/>
            <person name="Birren B."/>
        </authorList>
    </citation>
    <scope>NUCLEOTIDE SEQUENCE [LARGE SCALE GENOMIC DNA]</scope>
    <source>
        <strain evidence="2 3">B7</strain>
    </source>
</reference>
<dbReference type="RefSeq" id="WP_016310612.1">
    <property type="nucleotide sequence ID" value="NZ_KE159646.1"/>
</dbReference>
<dbReference type="Pfam" id="PF13443">
    <property type="entry name" value="HTH_26"/>
    <property type="match status" value="1"/>
</dbReference>
<gene>
    <name evidence="2" type="ORF">C811_02441</name>
</gene>
<dbReference type="InterPro" id="IPR010982">
    <property type="entry name" value="Lambda_DNA-bd_dom_sf"/>
</dbReference>